<keyword evidence="1 2" id="KW-0732">Signal</keyword>
<dbReference type="EMBL" id="CP026604">
    <property type="protein sequence ID" value="AWB65744.1"/>
    <property type="molecule type" value="Genomic_DNA"/>
</dbReference>
<dbReference type="Gene3D" id="2.130.10.130">
    <property type="entry name" value="Integrin alpha, N-terminal"/>
    <property type="match status" value="1"/>
</dbReference>
<keyword evidence="5" id="KW-1185">Reference proteome</keyword>
<dbReference type="PANTHER" id="PTHR16026">
    <property type="entry name" value="CARTILAGE ACIDIC PROTEIN 1"/>
    <property type="match status" value="1"/>
</dbReference>
<feature type="chain" id="PRO_5015595683" evidence="2">
    <location>
        <begin position="31"/>
        <end position="631"/>
    </location>
</feature>
<sequence>MRHYLAVQKLWIGFLSLVCLTNCSHTESNAAVLAVKPSTSKTWFTQVEREFPTANKKLRQWDAPVVADLDQDGYPDLLLNDHGFSIRVMWNNKGRYSKPYDLIMGDMHGISVADFDKDGLNEIILAPGGGSGSNARNAKIFRVSKDRQFTRVADFDTPLAYMRGRTVKFVDLNNDGLLDLIDFAFPSAEKKGESENYLYKNNQQQQLVLAARLPASQRDGQKVLLSDFNSDKQIDILVYGHGTVKAYENNGQFTFKNVSKHIFPSLYQHVSGIAEIDYDNDGDFDLLLTRGQEFKGGETFYHAASQTWGYYTKRGAFHFDNLVAGDVLNIINMQSQWPTKALYLGESAYEYQFAGETHSGRDIRLVNSDTLGFPDQLSSDKKGAYLGYVGNRTWHFATNTWSPSSGVIQGIESAPTPTQEPGFSNILLENRQGKFIDVSHKLPKQIAHTMGSAILDINNDGYQDIVLVMRGQMVTATHSPLLVNQQGAGFKLASNTGLISPELGAIGMGAQGVDYNLDGKMDIIQGNERGKWHLFKNQIVKSQLGAYIKVNVGESPKANASPLGALVKVTACANSQTQRVGATAAQYSQSYDKLVHFGLGSCQQALQLQVTWPNGEVANQKITSINQIINI</sequence>
<reference evidence="4 5" key="1">
    <citation type="submission" date="2018-01" db="EMBL/GenBank/DDBJ databases">
        <title>Genome sequence of a Cantenovulum-like bacteria.</title>
        <authorList>
            <person name="Tan W.R."/>
            <person name="Lau N.-S."/>
            <person name="Go F."/>
            <person name="Amirul A.-A.A."/>
        </authorList>
    </citation>
    <scope>NUCLEOTIDE SEQUENCE [LARGE SCALE GENOMIC DNA]</scope>
    <source>
        <strain evidence="4 5">CCB-QB4</strain>
    </source>
</reference>
<dbReference type="Pfam" id="PF07593">
    <property type="entry name" value="UnbV_ASPIC"/>
    <property type="match status" value="1"/>
</dbReference>
<dbReference type="KEGG" id="cate:C2869_04505"/>
<dbReference type="PANTHER" id="PTHR16026:SF0">
    <property type="entry name" value="CARTILAGE ACIDIC PROTEIN 1"/>
    <property type="match status" value="1"/>
</dbReference>
<evidence type="ECO:0000259" key="3">
    <source>
        <dbReference type="Pfam" id="PF07593"/>
    </source>
</evidence>
<dbReference type="Pfam" id="PF13517">
    <property type="entry name" value="FG-GAP_3"/>
    <property type="match status" value="2"/>
</dbReference>
<dbReference type="SUPFAM" id="SSF69318">
    <property type="entry name" value="Integrin alpha N-terminal domain"/>
    <property type="match status" value="2"/>
</dbReference>
<gene>
    <name evidence="4" type="ORF">C2869_04505</name>
</gene>
<organism evidence="4 5">
    <name type="scientific">Saccharobesus litoralis</name>
    <dbReference type="NCBI Taxonomy" id="2172099"/>
    <lineage>
        <taxon>Bacteria</taxon>
        <taxon>Pseudomonadati</taxon>
        <taxon>Pseudomonadota</taxon>
        <taxon>Gammaproteobacteria</taxon>
        <taxon>Alteromonadales</taxon>
        <taxon>Alteromonadaceae</taxon>
        <taxon>Saccharobesus</taxon>
    </lineage>
</organism>
<protein>
    <submittedName>
        <fullName evidence="4">CRTAC1 family protein</fullName>
    </submittedName>
</protein>
<accession>A0A2S0VNE4</accession>
<dbReference type="OrthoDB" id="100785at2"/>
<dbReference type="InterPro" id="IPR028994">
    <property type="entry name" value="Integrin_alpha_N"/>
</dbReference>
<evidence type="ECO:0000256" key="1">
    <source>
        <dbReference type="ARBA" id="ARBA00022729"/>
    </source>
</evidence>
<feature type="domain" description="ASPIC/UnbV" evidence="3">
    <location>
        <begin position="563"/>
        <end position="628"/>
    </location>
</feature>
<name>A0A2S0VNE4_9ALTE</name>
<dbReference type="Proteomes" id="UP000244441">
    <property type="component" value="Chromosome"/>
</dbReference>
<dbReference type="InterPro" id="IPR027039">
    <property type="entry name" value="Crtac1"/>
</dbReference>
<evidence type="ECO:0000313" key="5">
    <source>
        <dbReference type="Proteomes" id="UP000244441"/>
    </source>
</evidence>
<dbReference type="InterPro" id="IPR013517">
    <property type="entry name" value="FG-GAP"/>
</dbReference>
<dbReference type="AlphaFoldDB" id="A0A2S0VNE4"/>
<feature type="signal peptide" evidence="2">
    <location>
        <begin position="1"/>
        <end position="30"/>
    </location>
</feature>
<evidence type="ECO:0000256" key="2">
    <source>
        <dbReference type="SAM" id="SignalP"/>
    </source>
</evidence>
<dbReference type="RefSeq" id="WP_108601819.1">
    <property type="nucleotide sequence ID" value="NZ_CP026604.1"/>
</dbReference>
<evidence type="ECO:0000313" key="4">
    <source>
        <dbReference type="EMBL" id="AWB65744.1"/>
    </source>
</evidence>
<dbReference type="InterPro" id="IPR011519">
    <property type="entry name" value="UnbV_ASPIC"/>
</dbReference>
<proteinExistence type="predicted"/>